<evidence type="ECO:0000256" key="8">
    <source>
        <dbReference type="ARBA" id="ARBA00022842"/>
    </source>
</evidence>
<dbReference type="InterPro" id="IPR052038">
    <property type="entry name" value="Type-VII_TA_antitoxin"/>
</dbReference>
<keyword evidence="12" id="KW-1185">Reference proteome</keyword>
<dbReference type="OrthoDB" id="428157at2"/>
<gene>
    <name evidence="11" type="ORF">C7B82_27590</name>
</gene>
<evidence type="ECO:0000256" key="6">
    <source>
        <dbReference type="ARBA" id="ARBA00022741"/>
    </source>
</evidence>
<name>A0A2T1DUT7_9CYAN</name>
<reference evidence="12" key="1">
    <citation type="submission" date="2018-02" db="EMBL/GenBank/DDBJ databases">
        <authorList>
            <person name="Moore K."/>
            <person name="Momper L."/>
        </authorList>
    </citation>
    <scope>NUCLEOTIDE SEQUENCE [LARGE SCALE GENOMIC DNA]</scope>
    <source>
        <strain evidence="12">ULC18</strain>
    </source>
</reference>
<comment type="caution">
    <text evidence="11">The sequence shown here is derived from an EMBL/GenBank/DDBJ whole genome shotgun (WGS) entry which is preliminary data.</text>
</comment>
<evidence type="ECO:0000256" key="1">
    <source>
        <dbReference type="ARBA" id="ARBA00001946"/>
    </source>
</evidence>
<keyword evidence="5" id="KW-0479">Metal-binding</keyword>
<evidence type="ECO:0000256" key="9">
    <source>
        <dbReference type="ARBA" id="ARBA00038276"/>
    </source>
</evidence>
<dbReference type="Proteomes" id="UP000239576">
    <property type="component" value="Unassembled WGS sequence"/>
</dbReference>
<dbReference type="RefSeq" id="WP_106260144.1">
    <property type="nucleotide sequence ID" value="NZ_CAWNSW010000026.1"/>
</dbReference>
<keyword evidence="3" id="KW-0808">Transferase</keyword>
<evidence type="ECO:0000313" key="12">
    <source>
        <dbReference type="Proteomes" id="UP000239576"/>
    </source>
</evidence>
<dbReference type="Pfam" id="PF01909">
    <property type="entry name" value="NTP_transf_2"/>
    <property type="match status" value="1"/>
</dbReference>
<evidence type="ECO:0000256" key="5">
    <source>
        <dbReference type="ARBA" id="ARBA00022723"/>
    </source>
</evidence>
<dbReference type="PANTHER" id="PTHR33571:SF12">
    <property type="entry name" value="BSL3053 PROTEIN"/>
    <property type="match status" value="1"/>
</dbReference>
<protein>
    <submittedName>
        <fullName evidence="11">DNA polymerase subunit beta</fullName>
    </submittedName>
</protein>
<evidence type="ECO:0000256" key="2">
    <source>
        <dbReference type="ARBA" id="ARBA00022649"/>
    </source>
</evidence>
<evidence type="ECO:0000256" key="7">
    <source>
        <dbReference type="ARBA" id="ARBA00022840"/>
    </source>
</evidence>
<dbReference type="Gene3D" id="3.30.460.10">
    <property type="entry name" value="Beta Polymerase, domain 2"/>
    <property type="match status" value="1"/>
</dbReference>
<proteinExistence type="inferred from homology"/>
<dbReference type="EMBL" id="PVWK01000149">
    <property type="protein sequence ID" value="PSB24250.1"/>
    <property type="molecule type" value="Genomic_DNA"/>
</dbReference>
<evidence type="ECO:0000256" key="4">
    <source>
        <dbReference type="ARBA" id="ARBA00022695"/>
    </source>
</evidence>
<dbReference type="GO" id="GO:0016779">
    <property type="term" value="F:nucleotidyltransferase activity"/>
    <property type="evidence" value="ECO:0007669"/>
    <property type="project" value="UniProtKB-KW"/>
</dbReference>
<accession>A0A2T1DUT7</accession>
<dbReference type="InterPro" id="IPR002934">
    <property type="entry name" value="Polymerase_NTP_transf_dom"/>
</dbReference>
<evidence type="ECO:0000313" key="11">
    <source>
        <dbReference type="EMBL" id="PSB24250.1"/>
    </source>
</evidence>
<dbReference type="InterPro" id="IPR043519">
    <property type="entry name" value="NT_sf"/>
</dbReference>
<keyword evidence="8" id="KW-0460">Magnesium</keyword>
<organism evidence="11 12">
    <name type="scientific">Stenomitos frigidus ULC18</name>
    <dbReference type="NCBI Taxonomy" id="2107698"/>
    <lineage>
        <taxon>Bacteria</taxon>
        <taxon>Bacillati</taxon>
        <taxon>Cyanobacteriota</taxon>
        <taxon>Cyanophyceae</taxon>
        <taxon>Leptolyngbyales</taxon>
        <taxon>Leptolyngbyaceae</taxon>
        <taxon>Stenomitos</taxon>
    </lineage>
</organism>
<keyword evidence="2" id="KW-1277">Toxin-antitoxin system</keyword>
<sequence length="121" mass="14003">MAIALQLEPKLLSRLSTQTATERSSLEAALVNFCQRWQIEEFYLFGSVLRDDFRSDSDIDVMVKFLPHARWGFEIVDIQEELEQLFGRKVDLLTKASIEGSHNWIRRKEILGTARLLYVSG</sequence>
<evidence type="ECO:0000259" key="10">
    <source>
        <dbReference type="Pfam" id="PF01909"/>
    </source>
</evidence>
<feature type="domain" description="Polymerase nucleotidyl transferase" evidence="10">
    <location>
        <begin position="33"/>
        <end position="100"/>
    </location>
</feature>
<comment type="similarity">
    <text evidence="9">Belongs to the MntA antitoxin family.</text>
</comment>
<evidence type="ECO:0000256" key="3">
    <source>
        <dbReference type="ARBA" id="ARBA00022679"/>
    </source>
</evidence>
<dbReference type="GO" id="GO:0005524">
    <property type="term" value="F:ATP binding"/>
    <property type="evidence" value="ECO:0007669"/>
    <property type="project" value="UniProtKB-KW"/>
</dbReference>
<dbReference type="SUPFAM" id="SSF81301">
    <property type="entry name" value="Nucleotidyltransferase"/>
    <property type="match status" value="1"/>
</dbReference>
<dbReference type="AlphaFoldDB" id="A0A2T1DUT7"/>
<keyword evidence="4" id="KW-0548">Nucleotidyltransferase</keyword>
<keyword evidence="6" id="KW-0547">Nucleotide-binding</keyword>
<keyword evidence="7" id="KW-0067">ATP-binding</keyword>
<comment type="cofactor">
    <cofactor evidence="1">
        <name>Mg(2+)</name>
        <dbReference type="ChEBI" id="CHEBI:18420"/>
    </cofactor>
</comment>
<dbReference type="CDD" id="cd05403">
    <property type="entry name" value="NT_KNTase_like"/>
    <property type="match status" value="1"/>
</dbReference>
<dbReference type="PANTHER" id="PTHR33571">
    <property type="entry name" value="SSL8005 PROTEIN"/>
    <property type="match status" value="1"/>
</dbReference>
<dbReference type="GO" id="GO:0046872">
    <property type="term" value="F:metal ion binding"/>
    <property type="evidence" value="ECO:0007669"/>
    <property type="project" value="UniProtKB-KW"/>
</dbReference>
<reference evidence="11 12" key="2">
    <citation type="submission" date="2018-03" db="EMBL/GenBank/DDBJ databases">
        <title>The ancient ancestry and fast evolution of plastids.</title>
        <authorList>
            <person name="Moore K.R."/>
            <person name="Magnabosco C."/>
            <person name="Momper L."/>
            <person name="Gold D.A."/>
            <person name="Bosak T."/>
            <person name="Fournier G.P."/>
        </authorList>
    </citation>
    <scope>NUCLEOTIDE SEQUENCE [LARGE SCALE GENOMIC DNA]</scope>
    <source>
        <strain evidence="11 12">ULC18</strain>
    </source>
</reference>